<dbReference type="GO" id="GO:0003824">
    <property type="term" value="F:catalytic activity"/>
    <property type="evidence" value="ECO:0007669"/>
    <property type="project" value="InterPro"/>
</dbReference>
<accession>A0A6J7E1U2</accession>
<dbReference type="AlphaFoldDB" id="A0A6J7E1U2"/>
<reference evidence="2" key="1">
    <citation type="submission" date="2020-05" db="EMBL/GenBank/DDBJ databases">
        <authorList>
            <person name="Chiriac C."/>
            <person name="Salcher M."/>
            <person name="Ghai R."/>
            <person name="Kavagutti S V."/>
        </authorList>
    </citation>
    <scope>NUCLEOTIDE SEQUENCE</scope>
</reference>
<dbReference type="EMBL" id="CAFBLW010000046">
    <property type="protein sequence ID" value="CAB4877062.1"/>
    <property type="molecule type" value="Genomic_DNA"/>
</dbReference>
<gene>
    <name evidence="2" type="ORF">UFOPK3461_00667</name>
</gene>
<dbReference type="PANTHER" id="PTHR23089">
    <property type="entry name" value="HISTIDINE TRIAD HIT PROTEIN"/>
    <property type="match status" value="1"/>
</dbReference>
<organism evidence="2">
    <name type="scientific">freshwater metagenome</name>
    <dbReference type="NCBI Taxonomy" id="449393"/>
    <lineage>
        <taxon>unclassified sequences</taxon>
        <taxon>metagenomes</taxon>
        <taxon>ecological metagenomes</taxon>
    </lineage>
</organism>
<dbReference type="InterPro" id="IPR011146">
    <property type="entry name" value="HIT-like"/>
</dbReference>
<dbReference type="Pfam" id="PF01230">
    <property type="entry name" value="HIT"/>
    <property type="match status" value="1"/>
</dbReference>
<dbReference type="InterPro" id="IPR001310">
    <property type="entry name" value="Histidine_triad_HIT"/>
</dbReference>
<sequence>MVIAVALNPDCIFCKIIEGDIPADIVFKNENVVAFNDLNPQAPTHVLLVPTVHTENAAGLAKISGTIMASLFSAADEIAKERGLDGYRTVFNTGEAAGQSVFHAHLHLIGGRVLAWPPG</sequence>
<dbReference type="PRINTS" id="PR00332">
    <property type="entry name" value="HISTRIAD"/>
</dbReference>
<protein>
    <submittedName>
        <fullName evidence="2">Unannotated protein</fullName>
    </submittedName>
</protein>
<feature type="domain" description="HIT" evidence="1">
    <location>
        <begin position="12"/>
        <end position="119"/>
    </location>
</feature>
<evidence type="ECO:0000259" key="1">
    <source>
        <dbReference type="PROSITE" id="PS51084"/>
    </source>
</evidence>
<evidence type="ECO:0000313" key="2">
    <source>
        <dbReference type="EMBL" id="CAB4877062.1"/>
    </source>
</evidence>
<dbReference type="Gene3D" id="3.30.428.10">
    <property type="entry name" value="HIT-like"/>
    <property type="match status" value="1"/>
</dbReference>
<name>A0A6J7E1U2_9ZZZZ</name>
<dbReference type="PROSITE" id="PS51084">
    <property type="entry name" value="HIT_2"/>
    <property type="match status" value="1"/>
</dbReference>
<proteinExistence type="predicted"/>
<dbReference type="SUPFAM" id="SSF54197">
    <property type="entry name" value="HIT-like"/>
    <property type="match status" value="1"/>
</dbReference>
<dbReference type="CDD" id="cd01276">
    <property type="entry name" value="PKCI_related"/>
    <property type="match status" value="1"/>
</dbReference>
<dbReference type="InterPro" id="IPR036265">
    <property type="entry name" value="HIT-like_sf"/>
</dbReference>